<evidence type="ECO:0000256" key="1">
    <source>
        <dbReference type="SAM" id="MobiDB-lite"/>
    </source>
</evidence>
<accession>U1GXP1</accession>
<gene>
    <name evidence="2" type="ORF">EPUS_02612</name>
</gene>
<evidence type="ECO:0000313" key="2">
    <source>
        <dbReference type="EMBL" id="ERF76901.1"/>
    </source>
</evidence>
<proteinExistence type="predicted"/>
<dbReference type="RefSeq" id="XP_007785726.1">
    <property type="nucleotide sequence ID" value="XM_007787536.1"/>
</dbReference>
<dbReference type="eggNOG" id="ENOG502TK1D">
    <property type="taxonomic scope" value="Eukaryota"/>
</dbReference>
<dbReference type="GeneID" id="19237665"/>
<feature type="compositionally biased region" description="Basic and acidic residues" evidence="1">
    <location>
        <begin position="284"/>
        <end position="301"/>
    </location>
</feature>
<dbReference type="OMA" id="MERIEFN"/>
<keyword evidence="3" id="KW-1185">Reference proteome</keyword>
<sequence>MILDNLPYIAAFLLTASIHMAWPSVPYAIHQQFCLLVSNRSSIGLDVIKLHTFALILLLSSLSFRTTSAAASTAPPPSHQFNQTYNFDDLPTTHGLGPIASYNLLTFTGFSVLAPKDPNLPYILPSDRNCATSLPNALLGSRYGPQLLRPTMAINATAARLEGVHAYFELLSVYIKPLAMPVDPVPVIANVTIRGWGAGGDDDAEAEAKGDPLVFWLEWTSGYTEPLLVDFSRKRFTKEKWKGLELLDFAVDFGPDQLDWEFCLDDLTVGFTRCGGEMCEDSGESEKGSRAEGIERGNYDL</sequence>
<name>U1GXP1_ENDPU</name>
<feature type="region of interest" description="Disordered" evidence="1">
    <location>
        <begin position="279"/>
        <end position="301"/>
    </location>
</feature>
<evidence type="ECO:0000313" key="3">
    <source>
        <dbReference type="Proteomes" id="UP000019373"/>
    </source>
</evidence>
<dbReference type="OrthoDB" id="4153234at2759"/>
<dbReference type="Proteomes" id="UP000019373">
    <property type="component" value="Unassembled WGS sequence"/>
</dbReference>
<reference evidence="3" key="1">
    <citation type="journal article" date="2014" name="BMC Genomics">
        <title>Genome characteristics reveal the impact of lichenization on lichen-forming fungus Endocarpon pusillum Hedwig (Verrucariales, Ascomycota).</title>
        <authorList>
            <person name="Wang Y.-Y."/>
            <person name="Liu B."/>
            <person name="Zhang X.-Y."/>
            <person name="Zhou Q.-M."/>
            <person name="Zhang T."/>
            <person name="Li H."/>
            <person name="Yu Y.-F."/>
            <person name="Zhang X.-L."/>
            <person name="Hao X.-Y."/>
            <person name="Wang M."/>
            <person name="Wang L."/>
            <person name="Wei J.-C."/>
        </authorList>
    </citation>
    <scope>NUCLEOTIDE SEQUENCE [LARGE SCALE GENOMIC DNA]</scope>
    <source>
        <strain evidence="3">Z07020 / HMAS-L-300199</strain>
    </source>
</reference>
<protein>
    <submittedName>
        <fullName evidence="2">Uncharacterized protein</fullName>
    </submittedName>
</protein>
<dbReference type="HOGENOM" id="CLU_924454_0_0_1"/>
<dbReference type="AlphaFoldDB" id="U1GXP1"/>
<organism evidence="2 3">
    <name type="scientific">Endocarpon pusillum (strain Z07020 / HMAS-L-300199)</name>
    <name type="common">Lichen-forming fungus</name>
    <dbReference type="NCBI Taxonomy" id="1263415"/>
    <lineage>
        <taxon>Eukaryota</taxon>
        <taxon>Fungi</taxon>
        <taxon>Dikarya</taxon>
        <taxon>Ascomycota</taxon>
        <taxon>Pezizomycotina</taxon>
        <taxon>Eurotiomycetes</taxon>
        <taxon>Chaetothyriomycetidae</taxon>
        <taxon>Verrucariales</taxon>
        <taxon>Verrucariaceae</taxon>
        <taxon>Endocarpon</taxon>
    </lineage>
</organism>
<dbReference type="EMBL" id="KE720681">
    <property type="protein sequence ID" value="ERF76901.1"/>
    <property type="molecule type" value="Genomic_DNA"/>
</dbReference>